<dbReference type="EMBL" id="QYUO01000003">
    <property type="protein sequence ID" value="RJF91827.1"/>
    <property type="molecule type" value="Genomic_DNA"/>
</dbReference>
<dbReference type="Pfam" id="PF02913">
    <property type="entry name" value="FAD-oxidase_C"/>
    <property type="match status" value="1"/>
</dbReference>
<dbReference type="OrthoDB" id="8522822at2"/>
<feature type="domain" description="FAD-binding PCMH-type" evidence="7">
    <location>
        <begin position="62"/>
        <end position="240"/>
    </location>
</feature>
<dbReference type="InterPro" id="IPR016169">
    <property type="entry name" value="FAD-bd_PCMH_sub2"/>
</dbReference>
<reference evidence="9" key="1">
    <citation type="submission" date="2018-09" db="EMBL/GenBank/DDBJ databases">
        <authorList>
            <person name="Zhu H."/>
        </authorList>
    </citation>
    <scope>NUCLEOTIDE SEQUENCE [LARGE SCALE GENOMIC DNA]</scope>
    <source>
        <strain evidence="9">K1R23-30</strain>
    </source>
</reference>
<dbReference type="GO" id="GO:0008609">
    <property type="term" value="F:alkylglycerone-phosphate synthase activity"/>
    <property type="evidence" value="ECO:0007669"/>
    <property type="project" value="InterPro"/>
</dbReference>
<dbReference type="RefSeq" id="WP_119771725.1">
    <property type="nucleotide sequence ID" value="NZ_QYUO01000003.1"/>
</dbReference>
<dbReference type="InterPro" id="IPR016167">
    <property type="entry name" value="FAD-bd_PCMH_sub1"/>
</dbReference>
<evidence type="ECO:0000259" key="7">
    <source>
        <dbReference type="PROSITE" id="PS51387"/>
    </source>
</evidence>
<evidence type="ECO:0000256" key="6">
    <source>
        <dbReference type="PIRSR" id="PIRSR625650-4"/>
    </source>
</evidence>
<keyword evidence="2" id="KW-0285">Flavoprotein</keyword>
<dbReference type="Gene3D" id="3.30.70.3450">
    <property type="match status" value="1"/>
</dbReference>
<dbReference type="InterPro" id="IPR016166">
    <property type="entry name" value="FAD-bd_PCMH"/>
</dbReference>
<evidence type="ECO:0000256" key="5">
    <source>
        <dbReference type="PIRSR" id="PIRSR625650-3"/>
    </source>
</evidence>
<sequence>MANLATPVFSEGSVPELSDETLAGFSAIVGNENVLTGKADRYAYSRDRMPYGLFKLRADSLPGTLPGAIVSPRDADEVQAVVDYARQRKLRLIPFGAGSGVLGGTVPLVDEVMVDLKRLNRIVDLNTVDGTVTVQAGMNGMQFEQELAQRGFTAGHLPQSIAMSTVGGWVACRGAGQASSRYGKIEDMVLGLKAVLPNGKKVEVRPVARRAVGPSIKDLFVGSEGVLGFITEVTLRVWRQPEYATPLVLAFRTIESGFQALREVMQSELRPEVIRLYDEKESAQRTEGMLEFADRPILCIMKFSGKEQLATVERDMSLAICRKHDAVLAGLAPYEHWEATRFHSYSTKWQSDGHYMDTIEVTGTWTHLLDMYTAMRVAAQAIHPEMHFGAHWSHIYPEGACQYMTVRLPPMPEQDAILLHQQAWDTIERLCLEMGGSVAHHHGAGLFRNPWVRVELNEGLNMLQILKDGLDPDNLINPGKLALRQPTGSTWQMKESA</sequence>
<dbReference type="Gene3D" id="3.30.300.330">
    <property type="match status" value="1"/>
</dbReference>
<comment type="caution">
    <text evidence="8">The sequence shown here is derived from an EMBL/GenBank/DDBJ whole genome shotgun (WGS) entry which is preliminary data.</text>
</comment>
<dbReference type="PANTHER" id="PTHR46568:SF1">
    <property type="entry name" value="ALKYLDIHYDROXYACETONEPHOSPHATE SYNTHASE, PEROXISOMAL"/>
    <property type="match status" value="1"/>
</dbReference>
<dbReference type="InterPro" id="IPR016164">
    <property type="entry name" value="FAD-linked_Oxase-like_C"/>
</dbReference>
<evidence type="ECO:0000313" key="8">
    <source>
        <dbReference type="EMBL" id="RJF91827.1"/>
    </source>
</evidence>
<evidence type="ECO:0000256" key="1">
    <source>
        <dbReference type="ARBA" id="ARBA00008000"/>
    </source>
</evidence>
<name>A0A3A3FFJ8_9BURK</name>
<protein>
    <submittedName>
        <fullName evidence="8">FAD-binding oxidoreductase</fullName>
    </submittedName>
</protein>
<dbReference type="InterPro" id="IPR004113">
    <property type="entry name" value="FAD-bd_oxidored_4_C"/>
</dbReference>
<dbReference type="InterPro" id="IPR036318">
    <property type="entry name" value="FAD-bd_PCMH-like_sf"/>
</dbReference>
<dbReference type="PANTHER" id="PTHR46568">
    <property type="entry name" value="ALKYLDIHYDROXYACETONEPHOSPHATE SYNTHASE, PEROXISOMAL"/>
    <property type="match status" value="1"/>
</dbReference>
<keyword evidence="9" id="KW-1185">Reference proteome</keyword>
<dbReference type="InterPro" id="IPR025650">
    <property type="entry name" value="Alkyl-DHAP_Synthase"/>
</dbReference>
<dbReference type="Pfam" id="PF01565">
    <property type="entry name" value="FAD_binding_4"/>
    <property type="match status" value="1"/>
</dbReference>
<dbReference type="SUPFAM" id="SSF55103">
    <property type="entry name" value="FAD-linked oxidases, C-terminal domain"/>
    <property type="match status" value="1"/>
</dbReference>
<dbReference type="AlphaFoldDB" id="A0A3A3FFJ8"/>
<feature type="binding site" evidence="5">
    <location>
        <begin position="224"/>
        <end position="230"/>
    </location>
    <ligand>
        <name>FAD</name>
        <dbReference type="ChEBI" id="CHEBI:57692"/>
    </ligand>
</feature>
<accession>A0A3A3FFJ8</accession>
<evidence type="ECO:0000256" key="4">
    <source>
        <dbReference type="PIRSR" id="PIRSR625650-1"/>
    </source>
</evidence>
<keyword evidence="3 5" id="KW-0274">FAD</keyword>
<dbReference type="Gene3D" id="3.30.465.10">
    <property type="match status" value="1"/>
</dbReference>
<organism evidence="8 9">
    <name type="scientific">Noviherbaspirillum saxi</name>
    <dbReference type="NCBI Taxonomy" id="2320863"/>
    <lineage>
        <taxon>Bacteria</taxon>
        <taxon>Pseudomonadati</taxon>
        <taxon>Pseudomonadota</taxon>
        <taxon>Betaproteobacteria</taxon>
        <taxon>Burkholderiales</taxon>
        <taxon>Oxalobacteraceae</taxon>
        <taxon>Noviherbaspirillum</taxon>
    </lineage>
</organism>
<dbReference type="PROSITE" id="PS51387">
    <property type="entry name" value="FAD_PCMH"/>
    <property type="match status" value="1"/>
</dbReference>
<comment type="similarity">
    <text evidence="1">Belongs to the FAD-binding oxidoreductase/transferase type 4 family.</text>
</comment>
<dbReference type="Proteomes" id="UP000265955">
    <property type="component" value="Unassembled WGS sequence"/>
</dbReference>
<feature type="site" description="Important for enzyme activity" evidence="6">
    <location>
        <position position="275"/>
    </location>
</feature>
<dbReference type="InterPro" id="IPR006094">
    <property type="entry name" value="Oxid_FAD_bind_N"/>
</dbReference>
<evidence type="ECO:0000256" key="3">
    <source>
        <dbReference type="ARBA" id="ARBA00022827"/>
    </source>
</evidence>
<comment type="cofactor">
    <cofactor evidence="5">
        <name>FAD</name>
        <dbReference type="ChEBI" id="CHEBI:57692"/>
    </cofactor>
</comment>
<feature type="active site" description="Proton donor/acceptor" evidence="4">
    <location>
        <position position="403"/>
    </location>
</feature>
<dbReference type="GO" id="GO:0071949">
    <property type="term" value="F:FAD binding"/>
    <property type="evidence" value="ECO:0007669"/>
    <property type="project" value="InterPro"/>
</dbReference>
<evidence type="ECO:0000313" key="9">
    <source>
        <dbReference type="Proteomes" id="UP000265955"/>
    </source>
</evidence>
<evidence type="ECO:0000256" key="2">
    <source>
        <dbReference type="ARBA" id="ARBA00022630"/>
    </source>
</evidence>
<dbReference type="SUPFAM" id="SSF56176">
    <property type="entry name" value="FAD-binding/transporter-associated domain-like"/>
    <property type="match status" value="1"/>
</dbReference>
<dbReference type="GO" id="GO:0008610">
    <property type="term" value="P:lipid biosynthetic process"/>
    <property type="evidence" value="ECO:0007669"/>
    <property type="project" value="InterPro"/>
</dbReference>
<gene>
    <name evidence="8" type="ORF">D3871_24395</name>
</gene>
<proteinExistence type="inferred from homology"/>
<dbReference type="Gene3D" id="3.30.43.10">
    <property type="entry name" value="Uridine Diphospho-n-acetylenolpyruvylglucosamine Reductase, domain 2"/>
    <property type="match status" value="1"/>
</dbReference>